<keyword evidence="1" id="KW-0808">Transferase</keyword>
<evidence type="ECO:0000256" key="4">
    <source>
        <dbReference type="ARBA" id="ARBA00022786"/>
    </source>
</evidence>
<dbReference type="GO" id="GO:0016740">
    <property type="term" value="F:transferase activity"/>
    <property type="evidence" value="ECO:0007669"/>
    <property type="project" value="UniProtKB-KW"/>
</dbReference>
<evidence type="ECO:0000256" key="5">
    <source>
        <dbReference type="ARBA" id="ARBA00022833"/>
    </source>
</evidence>
<dbReference type="AlphaFoldDB" id="A0ABD0NXL5"/>
<dbReference type="InterPro" id="IPR018957">
    <property type="entry name" value="Znf_C3HC4_RING-type"/>
</dbReference>
<accession>A0ABD0NXL5</accession>
<dbReference type="InterPro" id="IPR013083">
    <property type="entry name" value="Znf_RING/FYVE/PHD"/>
</dbReference>
<dbReference type="GO" id="GO:0008270">
    <property type="term" value="F:zinc ion binding"/>
    <property type="evidence" value="ECO:0007669"/>
    <property type="project" value="UniProtKB-KW"/>
</dbReference>
<dbReference type="PANTHER" id="PTHR15067">
    <property type="entry name" value="E3 UBIQUITIN-PROTEIN LIGASE RNF8"/>
    <property type="match status" value="1"/>
</dbReference>
<evidence type="ECO:0000313" key="8">
    <source>
        <dbReference type="EMBL" id="KAL0165243.1"/>
    </source>
</evidence>
<feature type="non-terminal residue" evidence="8">
    <location>
        <position position="68"/>
    </location>
</feature>
<protein>
    <recommendedName>
        <fullName evidence="7">RING-type domain-containing protein</fullName>
    </recommendedName>
</protein>
<keyword evidence="5" id="KW-0862">Zinc</keyword>
<evidence type="ECO:0000313" key="9">
    <source>
        <dbReference type="Proteomes" id="UP001529510"/>
    </source>
</evidence>
<dbReference type="PROSITE" id="PS00518">
    <property type="entry name" value="ZF_RING_1"/>
    <property type="match status" value="1"/>
</dbReference>
<keyword evidence="3 6" id="KW-0863">Zinc-finger</keyword>
<evidence type="ECO:0000256" key="2">
    <source>
        <dbReference type="ARBA" id="ARBA00022723"/>
    </source>
</evidence>
<evidence type="ECO:0000256" key="1">
    <source>
        <dbReference type="ARBA" id="ARBA00022679"/>
    </source>
</evidence>
<dbReference type="Proteomes" id="UP001529510">
    <property type="component" value="Unassembled WGS sequence"/>
</dbReference>
<dbReference type="SUPFAM" id="SSF57850">
    <property type="entry name" value="RING/U-box"/>
    <property type="match status" value="1"/>
</dbReference>
<keyword evidence="4" id="KW-0833">Ubl conjugation pathway</keyword>
<proteinExistence type="predicted"/>
<dbReference type="EMBL" id="JAMKFB020000020">
    <property type="protein sequence ID" value="KAL0165243.1"/>
    <property type="molecule type" value="Genomic_DNA"/>
</dbReference>
<organism evidence="8 9">
    <name type="scientific">Cirrhinus mrigala</name>
    <name type="common">Mrigala</name>
    <dbReference type="NCBI Taxonomy" id="683832"/>
    <lineage>
        <taxon>Eukaryota</taxon>
        <taxon>Metazoa</taxon>
        <taxon>Chordata</taxon>
        <taxon>Craniata</taxon>
        <taxon>Vertebrata</taxon>
        <taxon>Euteleostomi</taxon>
        <taxon>Actinopterygii</taxon>
        <taxon>Neopterygii</taxon>
        <taxon>Teleostei</taxon>
        <taxon>Ostariophysi</taxon>
        <taxon>Cypriniformes</taxon>
        <taxon>Cyprinidae</taxon>
        <taxon>Labeoninae</taxon>
        <taxon>Labeonini</taxon>
        <taxon>Cirrhinus</taxon>
    </lineage>
</organism>
<dbReference type="PROSITE" id="PS50089">
    <property type="entry name" value="ZF_RING_2"/>
    <property type="match status" value="1"/>
</dbReference>
<comment type="caution">
    <text evidence="8">The sequence shown here is derived from an EMBL/GenBank/DDBJ whole genome shotgun (WGS) entry which is preliminary data.</text>
</comment>
<sequence>AVTLNCAHSFCQHCIREWRNRKDKCPMCWQTITSQTRSLVLDNCIDRMVENLSADMRERRLALINERK</sequence>
<reference evidence="8 9" key="1">
    <citation type="submission" date="2024-05" db="EMBL/GenBank/DDBJ databases">
        <title>Genome sequencing and assembly of Indian major carp, Cirrhinus mrigala (Hamilton, 1822).</title>
        <authorList>
            <person name="Mohindra V."/>
            <person name="Chowdhury L.M."/>
            <person name="Lal K."/>
            <person name="Jena J.K."/>
        </authorList>
    </citation>
    <scope>NUCLEOTIDE SEQUENCE [LARGE SCALE GENOMIC DNA]</scope>
    <source>
        <strain evidence="8">CM1030</strain>
        <tissue evidence="8">Blood</tissue>
    </source>
</reference>
<evidence type="ECO:0000259" key="7">
    <source>
        <dbReference type="PROSITE" id="PS50089"/>
    </source>
</evidence>
<dbReference type="Gene3D" id="3.30.40.10">
    <property type="entry name" value="Zinc/RING finger domain, C3HC4 (zinc finger)"/>
    <property type="match status" value="1"/>
</dbReference>
<feature type="non-terminal residue" evidence="8">
    <location>
        <position position="1"/>
    </location>
</feature>
<evidence type="ECO:0000256" key="3">
    <source>
        <dbReference type="ARBA" id="ARBA00022771"/>
    </source>
</evidence>
<dbReference type="InterPro" id="IPR017907">
    <property type="entry name" value="Znf_RING_CS"/>
</dbReference>
<dbReference type="Pfam" id="PF00097">
    <property type="entry name" value="zf-C3HC4"/>
    <property type="match status" value="1"/>
</dbReference>
<dbReference type="InterPro" id="IPR001841">
    <property type="entry name" value="Znf_RING"/>
</dbReference>
<dbReference type="PANTHER" id="PTHR15067:SF4">
    <property type="entry name" value="E3 UBIQUITIN-PROTEIN LIGASE RNF8"/>
    <property type="match status" value="1"/>
</dbReference>
<feature type="domain" description="RING-type" evidence="7">
    <location>
        <begin position="2"/>
        <end position="28"/>
    </location>
</feature>
<gene>
    <name evidence="8" type="ORF">M9458_040996</name>
</gene>
<name>A0ABD0NXL5_CIRMR</name>
<evidence type="ECO:0000256" key="6">
    <source>
        <dbReference type="PROSITE-ProRule" id="PRU00175"/>
    </source>
</evidence>
<keyword evidence="9" id="KW-1185">Reference proteome</keyword>
<keyword evidence="2" id="KW-0479">Metal-binding</keyword>